<dbReference type="AlphaFoldDB" id="A0A9E7L3Y2"/>
<feature type="compositionally biased region" description="Low complexity" evidence="1">
    <location>
        <begin position="103"/>
        <end position="112"/>
    </location>
</feature>
<proteinExistence type="predicted"/>
<reference evidence="2" key="1">
    <citation type="submission" date="2022-05" db="EMBL/GenBank/DDBJ databases">
        <title>The Musa troglodytarum L. genome provides insights into the mechanism of non-climacteric behaviour and enrichment of carotenoids.</title>
        <authorList>
            <person name="Wang J."/>
        </authorList>
    </citation>
    <scope>NUCLEOTIDE SEQUENCE</scope>
    <source>
        <tissue evidence="2">Leaf</tissue>
    </source>
</reference>
<name>A0A9E7L3Y2_9LILI</name>
<evidence type="ECO:0000256" key="1">
    <source>
        <dbReference type="SAM" id="MobiDB-lite"/>
    </source>
</evidence>
<evidence type="ECO:0000313" key="2">
    <source>
        <dbReference type="EMBL" id="URE37160.1"/>
    </source>
</evidence>
<keyword evidence="3" id="KW-1185">Reference proteome</keyword>
<evidence type="ECO:0000313" key="3">
    <source>
        <dbReference type="Proteomes" id="UP001055439"/>
    </source>
</evidence>
<dbReference type="EMBL" id="CP097510">
    <property type="protein sequence ID" value="URE37160.1"/>
    <property type="molecule type" value="Genomic_DNA"/>
</dbReference>
<sequence length="112" mass="12187">MGLFGGRKDWLRINELDYSISQVELGLTGEVLGTSFAILQRSPSTISCTQDSGCSFIGLQVSIDLRSRSRSRSPVTSPARDEPVNQSPAKQSPSRSRSRSRSLSRSPVAKSD</sequence>
<gene>
    <name evidence="2" type="ORF">MUK42_17961</name>
</gene>
<dbReference type="Proteomes" id="UP001055439">
    <property type="component" value="Chromosome 8"/>
</dbReference>
<dbReference type="OrthoDB" id="1099063at2759"/>
<protein>
    <submittedName>
        <fullName evidence="2">Uncharacterized protein</fullName>
    </submittedName>
</protein>
<feature type="region of interest" description="Disordered" evidence="1">
    <location>
        <begin position="66"/>
        <end position="112"/>
    </location>
</feature>
<accession>A0A9E7L3Y2</accession>
<organism evidence="2 3">
    <name type="scientific">Musa troglodytarum</name>
    <name type="common">fe'i banana</name>
    <dbReference type="NCBI Taxonomy" id="320322"/>
    <lineage>
        <taxon>Eukaryota</taxon>
        <taxon>Viridiplantae</taxon>
        <taxon>Streptophyta</taxon>
        <taxon>Embryophyta</taxon>
        <taxon>Tracheophyta</taxon>
        <taxon>Spermatophyta</taxon>
        <taxon>Magnoliopsida</taxon>
        <taxon>Liliopsida</taxon>
        <taxon>Zingiberales</taxon>
        <taxon>Musaceae</taxon>
        <taxon>Musa</taxon>
    </lineage>
</organism>